<keyword evidence="1" id="KW-0472">Membrane</keyword>
<accession>A0A1I4VYF6</accession>
<proteinExistence type="predicted"/>
<name>A0A1I4VYF6_9PROT</name>
<evidence type="ECO:0000256" key="1">
    <source>
        <dbReference type="SAM" id="Phobius"/>
    </source>
</evidence>
<evidence type="ECO:0000313" key="2">
    <source>
        <dbReference type="EMBL" id="SFN06262.1"/>
    </source>
</evidence>
<keyword evidence="1" id="KW-0812">Transmembrane</keyword>
<reference evidence="3" key="1">
    <citation type="submission" date="2016-10" db="EMBL/GenBank/DDBJ databases">
        <authorList>
            <person name="Varghese N."/>
            <person name="Submissions S."/>
        </authorList>
    </citation>
    <scope>NUCLEOTIDE SEQUENCE [LARGE SCALE GENOMIC DNA]</scope>
    <source>
        <strain evidence="3">Nm44</strain>
    </source>
</reference>
<protein>
    <submittedName>
        <fullName evidence="2">Uncharacterized protein</fullName>
    </submittedName>
</protein>
<organism evidence="2 3">
    <name type="scientific">Nitrosomonas communis</name>
    <dbReference type="NCBI Taxonomy" id="44574"/>
    <lineage>
        <taxon>Bacteria</taxon>
        <taxon>Pseudomonadati</taxon>
        <taxon>Pseudomonadota</taxon>
        <taxon>Betaproteobacteria</taxon>
        <taxon>Nitrosomonadales</taxon>
        <taxon>Nitrosomonadaceae</taxon>
        <taxon>Nitrosomonas</taxon>
    </lineage>
</organism>
<gene>
    <name evidence="2" type="ORF">SAMN05421863_109314</name>
</gene>
<keyword evidence="1" id="KW-1133">Transmembrane helix</keyword>
<feature type="transmembrane region" description="Helical" evidence="1">
    <location>
        <begin position="15"/>
        <end position="34"/>
    </location>
</feature>
<sequence>MFMLKIVSTIMEKRMMVIIIVECTKVIIIVVCMGDDHGHKLDATTLKQFFEPLPDAIIHEKKMQL</sequence>
<dbReference type="Proteomes" id="UP000183287">
    <property type="component" value="Unassembled WGS sequence"/>
</dbReference>
<dbReference type="AlphaFoldDB" id="A0A1I4VYF6"/>
<dbReference type="EMBL" id="FOUB01000093">
    <property type="protein sequence ID" value="SFN06262.1"/>
    <property type="molecule type" value="Genomic_DNA"/>
</dbReference>
<keyword evidence="3" id="KW-1185">Reference proteome</keyword>
<evidence type="ECO:0000313" key="3">
    <source>
        <dbReference type="Proteomes" id="UP000183287"/>
    </source>
</evidence>